<protein>
    <submittedName>
        <fullName evidence="2">Protein-glutamine gamma-glutamyltransferase</fullName>
        <ecNumber evidence="2">2.3.2.13</ecNumber>
    </submittedName>
</protein>
<evidence type="ECO:0000259" key="1">
    <source>
        <dbReference type="SMART" id="SM00460"/>
    </source>
</evidence>
<keyword evidence="2" id="KW-0012">Acyltransferase</keyword>
<dbReference type="EMBL" id="MLJW01000014">
    <property type="protein sequence ID" value="OIR13524.1"/>
    <property type="molecule type" value="Genomic_DNA"/>
</dbReference>
<dbReference type="GO" id="GO:0003810">
    <property type="term" value="F:protein-glutamine gamma-glutamyltransferase activity"/>
    <property type="evidence" value="ECO:0007669"/>
    <property type="project" value="UniProtKB-EC"/>
</dbReference>
<gene>
    <name evidence="2" type="primary">tgpA_3</name>
    <name evidence="2" type="ORF">GALL_53410</name>
</gene>
<accession>A0A1J5TIJ8</accession>
<feature type="domain" description="Transglutaminase-like" evidence="1">
    <location>
        <begin position="177"/>
        <end position="247"/>
    </location>
</feature>
<comment type="caution">
    <text evidence="2">The sequence shown here is derived from an EMBL/GenBank/DDBJ whole genome shotgun (WGS) entry which is preliminary data.</text>
</comment>
<dbReference type="InterPro" id="IPR002931">
    <property type="entry name" value="Transglutaminase-like"/>
</dbReference>
<dbReference type="SMART" id="SM00460">
    <property type="entry name" value="TGc"/>
    <property type="match status" value="1"/>
</dbReference>
<dbReference type="InterPro" id="IPR038765">
    <property type="entry name" value="Papain-like_cys_pep_sf"/>
</dbReference>
<dbReference type="PANTHER" id="PTHR33490">
    <property type="entry name" value="BLR5614 PROTEIN-RELATED"/>
    <property type="match status" value="1"/>
</dbReference>
<name>A0A1J5TIJ8_9ZZZZ</name>
<dbReference type="AlphaFoldDB" id="A0A1J5TIJ8"/>
<dbReference type="Pfam" id="PF01841">
    <property type="entry name" value="Transglut_core"/>
    <property type="match status" value="1"/>
</dbReference>
<sequence length="292" mass="31947">MRYQIVHTTRFVHDAEVSASHHVARLEPRQYPGQACVEHALSISPAPRQRSVRVDYFGNRTATFSVESPYRTLEVTARSVVERSVPDAELDLGSAAWDDVHAGVTASTPESPEWGAREYVCPSPLVARSPDLADYARPFFSPGCPLAEAAGLLMGAIHRDFAFDPTATTVATPLDEVFRMRRGVCQDFAHLMIGCLRSLGLPARYVSGYIETLPPPGAPKLVGVDASHAWVSVFCPPYGWVDLDPTNDGRASERHIAVAWGRDFSDVSPLRGIFVSSGHHDLQVAVDVTRLE</sequence>
<dbReference type="EC" id="2.3.2.13" evidence="2"/>
<reference evidence="2" key="1">
    <citation type="submission" date="2016-10" db="EMBL/GenBank/DDBJ databases">
        <title>Sequence of Gallionella enrichment culture.</title>
        <authorList>
            <person name="Poehlein A."/>
            <person name="Muehling M."/>
            <person name="Daniel R."/>
        </authorList>
    </citation>
    <scope>NUCLEOTIDE SEQUENCE</scope>
</reference>
<proteinExistence type="predicted"/>
<dbReference type="SUPFAM" id="SSF54001">
    <property type="entry name" value="Cysteine proteinases"/>
    <property type="match status" value="1"/>
</dbReference>
<dbReference type="PANTHER" id="PTHR33490:SF7">
    <property type="entry name" value="BLR2979 PROTEIN"/>
    <property type="match status" value="1"/>
</dbReference>
<keyword evidence="2" id="KW-0808">Transferase</keyword>
<dbReference type="Gene3D" id="3.10.620.30">
    <property type="match status" value="1"/>
</dbReference>
<organism evidence="2">
    <name type="scientific">mine drainage metagenome</name>
    <dbReference type="NCBI Taxonomy" id="410659"/>
    <lineage>
        <taxon>unclassified sequences</taxon>
        <taxon>metagenomes</taxon>
        <taxon>ecological metagenomes</taxon>
    </lineage>
</organism>
<dbReference type="InterPro" id="IPR013589">
    <property type="entry name" value="Bac_transglu_N"/>
</dbReference>
<evidence type="ECO:0000313" key="2">
    <source>
        <dbReference type="EMBL" id="OIR13524.1"/>
    </source>
</evidence>
<dbReference type="Pfam" id="PF08379">
    <property type="entry name" value="Bact_transglu_N"/>
    <property type="match status" value="1"/>
</dbReference>